<sequence length="178" mass="18381">MSLTPISADRAAELVAAGALLVDIREADEYRREKIAGALSRPLSALSALALPEERAIIFTCRSGARTTAHADRLAAAAGRPAFRIEGGLDAWKKAGHAAVADRRQPLELMRQVQIAAGSLVVAGAALGAFVHPGFYALSAFVGAGLVFAGATGTCAMARLLRHAPWNRPAATAAITTG</sequence>
<keyword evidence="1" id="KW-1133">Transmembrane helix</keyword>
<dbReference type="EMBL" id="JAPKNK010000001">
    <property type="protein sequence ID" value="MCX5567833.1"/>
    <property type="molecule type" value="Genomic_DNA"/>
</dbReference>
<dbReference type="GO" id="GO:0004792">
    <property type="term" value="F:thiosulfate-cyanide sulfurtransferase activity"/>
    <property type="evidence" value="ECO:0007669"/>
    <property type="project" value="TreeGrafter"/>
</dbReference>
<evidence type="ECO:0000313" key="4">
    <source>
        <dbReference type="Proteomes" id="UP001144805"/>
    </source>
</evidence>
<protein>
    <submittedName>
        <fullName evidence="3">Rhodanese family protein</fullName>
    </submittedName>
</protein>
<dbReference type="SUPFAM" id="SSF52821">
    <property type="entry name" value="Rhodanese/Cell cycle control phosphatase"/>
    <property type="match status" value="1"/>
</dbReference>
<name>A0A9X3DYR2_9HYPH</name>
<dbReference type="PANTHER" id="PTHR44086:SF10">
    <property type="entry name" value="THIOSULFATE SULFURTRANSFERASE_RHODANESE-LIKE DOMAIN-CONTAINING PROTEIN 3"/>
    <property type="match status" value="1"/>
</dbReference>
<dbReference type="Gene3D" id="6.10.140.1340">
    <property type="match status" value="1"/>
</dbReference>
<evidence type="ECO:0000256" key="1">
    <source>
        <dbReference type="SAM" id="Phobius"/>
    </source>
</evidence>
<dbReference type="PROSITE" id="PS50206">
    <property type="entry name" value="RHODANESE_3"/>
    <property type="match status" value="1"/>
</dbReference>
<feature type="domain" description="Rhodanese" evidence="2">
    <location>
        <begin position="15"/>
        <end position="101"/>
    </location>
</feature>
<dbReference type="Gene3D" id="3.40.250.10">
    <property type="entry name" value="Rhodanese-like domain"/>
    <property type="match status" value="1"/>
</dbReference>
<evidence type="ECO:0000313" key="3">
    <source>
        <dbReference type="EMBL" id="MCX5567833.1"/>
    </source>
</evidence>
<comment type="caution">
    <text evidence="3">The sequence shown here is derived from an EMBL/GenBank/DDBJ whole genome shotgun (WGS) entry which is preliminary data.</text>
</comment>
<feature type="transmembrane region" description="Helical" evidence="1">
    <location>
        <begin position="137"/>
        <end position="158"/>
    </location>
</feature>
<proteinExistence type="predicted"/>
<reference evidence="3" key="1">
    <citation type="submission" date="2022-11" db="EMBL/GenBank/DDBJ databases">
        <title>Biodiversity and phylogenetic relationships of bacteria.</title>
        <authorList>
            <person name="Machado R.A.R."/>
            <person name="Bhat A."/>
            <person name="Loulou A."/>
            <person name="Kallel S."/>
        </authorList>
    </citation>
    <scope>NUCLEOTIDE SEQUENCE</scope>
    <source>
        <strain evidence="3">K-TC2</strain>
    </source>
</reference>
<keyword evidence="1" id="KW-0812">Transmembrane</keyword>
<keyword evidence="1" id="KW-0472">Membrane</keyword>
<accession>A0A9X3DYR2</accession>
<dbReference type="Pfam" id="PF00581">
    <property type="entry name" value="Rhodanese"/>
    <property type="match status" value="1"/>
</dbReference>
<dbReference type="PANTHER" id="PTHR44086">
    <property type="entry name" value="THIOSULFATE SULFURTRANSFERASE RDL2, MITOCHONDRIAL-RELATED"/>
    <property type="match status" value="1"/>
</dbReference>
<dbReference type="SMART" id="SM00450">
    <property type="entry name" value="RHOD"/>
    <property type="match status" value="1"/>
</dbReference>
<dbReference type="InterPro" id="IPR021309">
    <property type="entry name" value="YgaP-like_TM"/>
</dbReference>
<keyword evidence="4" id="KW-1185">Reference proteome</keyword>
<dbReference type="Pfam" id="PF11127">
    <property type="entry name" value="YgaP-like_TM"/>
    <property type="match status" value="1"/>
</dbReference>
<dbReference type="Proteomes" id="UP001144805">
    <property type="component" value="Unassembled WGS sequence"/>
</dbReference>
<dbReference type="RefSeq" id="WP_266336809.1">
    <property type="nucleotide sequence ID" value="NZ_JAPKNK010000001.1"/>
</dbReference>
<gene>
    <name evidence="3" type="ORF">OSH07_01360</name>
</gene>
<dbReference type="AlphaFoldDB" id="A0A9X3DYR2"/>
<dbReference type="InterPro" id="IPR001763">
    <property type="entry name" value="Rhodanese-like_dom"/>
</dbReference>
<organism evidence="3 4">
    <name type="scientific">Kaistia nematophila</name>
    <dbReference type="NCBI Taxonomy" id="2994654"/>
    <lineage>
        <taxon>Bacteria</taxon>
        <taxon>Pseudomonadati</taxon>
        <taxon>Pseudomonadota</taxon>
        <taxon>Alphaproteobacteria</taxon>
        <taxon>Hyphomicrobiales</taxon>
        <taxon>Kaistiaceae</taxon>
        <taxon>Kaistia</taxon>
    </lineage>
</organism>
<dbReference type="InterPro" id="IPR036873">
    <property type="entry name" value="Rhodanese-like_dom_sf"/>
</dbReference>
<evidence type="ECO:0000259" key="2">
    <source>
        <dbReference type="PROSITE" id="PS50206"/>
    </source>
</evidence>
<feature type="transmembrane region" description="Helical" evidence="1">
    <location>
        <begin position="113"/>
        <end position="131"/>
    </location>
</feature>